<proteinExistence type="predicted"/>
<name>A0A089NYW4_9HYPH</name>
<sequence length="41" mass="4512">MALIHNLIAMRTVLSPIEGIIEFRCVVGQFVDKGDVVAEIN</sequence>
<dbReference type="AlphaFoldDB" id="A0A089NYW4"/>
<gene>
    <name evidence="1" type="ORF">MOC_5406</name>
</gene>
<evidence type="ECO:0000313" key="2">
    <source>
        <dbReference type="Proteomes" id="UP000029492"/>
    </source>
</evidence>
<protein>
    <submittedName>
        <fullName evidence="1">Protein of unassigned function</fullName>
    </submittedName>
</protein>
<evidence type="ECO:0000313" key="1">
    <source>
        <dbReference type="EMBL" id="AIQ93161.1"/>
    </source>
</evidence>
<dbReference type="KEGG" id="mor:MOC_5406"/>
<organism evidence="1 2">
    <name type="scientific">Methylobacterium oryzae CBMB20</name>
    <dbReference type="NCBI Taxonomy" id="693986"/>
    <lineage>
        <taxon>Bacteria</taxon>
        <taxon>Pseudomonadati</taxon>
        <taxon>Pseudomonadota</taxon>
        <taxon>Alphaproteobacteria</taxon>
        <taxon>Hyphomicrobiales</taxon>
        <taxon>Methylobacteriaceae</taxon>
        <taxon>Methylobacterium</taxon>
    </lineage>
</organism>
<dbReference type="EMBL" id="CP003811">
    <property type="protein sequence ID" value="AIQ93161.1"/>
    <property type="molecule type" value="Genomic_DNA"/>
</dbReference>
<keyword evidence="2" id="KW-1185">Reference proteome</keyword>
<dbReference type="STRING" id="693986.MOC_5406"/>
<dbReference type="Proteomes" id="UP000029492">
    <property type="component" value="Chromosome"/>
</dbReference>
<accession>A0A089NYW4</accession>
<reference evidence="1 2" key="1">
    <citation type="journal article" date="2014" name="PLoS ONE">
        <title>Genome Information of Methylobacterium oryzae, a Plant-Probiotic Methylotroph in the Phyllosphere.</title>
        <authorList>
            <person name="Kwak M.J."/>
            <person name="Jeong H."/>
            <person name="Madhaiyan M."/>
            <person name="Lee Y."/>
            <person name="Sa T.M."/>
            <person name="Oh T.K."/>
            <person name="Kim J.F."/>
        </authorList>
    </citation>
    <scope>NUCLEOTIDE SEQUENCE [LARGE SCALE GENOMIC DNA]</scope>
    <source>
        <strain evidence="1 2">CBMB20</strain>
    </source>
</reference>
<dbReference type="HOGENOM" id="CLU_3272697_0_0_5"/>